<dbReference type="Pfam" id="PF03466">
    <property type="entry name" value="LysR_substrate"/>
    <property type="match status" value="1"/>
</dbReference>
<dbReference type="GO" id="GO:0043565">
    <property type="term" value="F:sequence-specific DNA binding"/>
    <property type="evidence" value="ECO:0007669"/>
    <property type="project" value="TreeGrafter"/>
</dbReference>
<keyword evidence="3" id="KW-0805">Transcription regulation</keyword>
<dbReference type="PANTHER" id="PTHR30537">
    <property type="entry name" value="HTH-TYPE TRANSCRIPTIONAL REGULATOR"/>
    <property type="match status" value="1"/>
</dbReference>
<dbReference type="SUPFAM" id="SSF46785">
    <property type="entry name" value="Winged helix' DNA-binding domain"/>
    <property type="match status" value="1"/>
</dbReference>
<gene>
    <name evidence="7" type="ORF">HCN50_14695</name>
</gene>
<dbReference type="EMBL" id="JAAVLW010000004">
    <property type="protein sequence ID" value="NOJ47482.1"/>
    <property type="molecule type" value="Genomic_DNA"/>
</dbReference>
<dbReference type="PRINTS" id="PR00039">
    <property type="entry name" value="HTHLYSR"/>
</dbReference>
<dbReference type="GO" id="GO:0003700">
    <property type="term" value="F:DNA-binding transcription factor activity"/>
    <property type="evidence" value="ECO:0007669"/>
    <property type="project" value="InterPro"/>
</dbReference>
<dbReference type="InterPro" id="IPR036388">
    <property type="entry name" value="WH-like_DNA-bd_sf"/>
</dbReference>
<dbReference type="PANTHER" id="PTHR30537:SF79">
    <property type="entry name" value="TRANSCRIPTIONAL REGULATOR-RELATED"/>
    <property type="match status" value="1"/>
</dbReference>
<dbReference type="AlphaFoldDB" id="A0A7Y4H587"/>
<dbReference type="Pfam" id="PF00126">
    <property type="entry name" value="HTH_1"/>
    <property type="match status" value="1"/>
</dbReference>
<reference evidence="7 8" key="1">
    <citation type="submission" date="2020-03" db="EMBL/GenBank/DDBJ databases">
        <title>Bradyrhizobium diversity isolated from nodules of Muelleranthus trifoliolatus.</title>
        <authorList>
            <person name="Klepa M."/>
            <person name="Helene L."/>
            <person name="Hungria M."/>
        </authorList>
    </citation>
    <scope>NUCLEOTIDE SEQUENCE [LARGE SCALE GENOMIC DNA]</scope>
    <source>
        <strain evidence="7 8">WSM 1744</strain>
    </source>
</reference>
<evidence type="ECO:0000256" key="2">
    <source>
        <dbReference type="ARBA" id="ARBA00009437"/>
    </source>
</evidence>
<evidence type="ECO:0000313" key="7">
    <source>
        <dbReference type="EMBL" id="NOJ47482.1"/>
    </source>
</evidence>
<keyword evidence="4" id="KW-0238">DNA-binding</keyword>
<dbReference type="SUPFAM" id="SSF53850">
    <property type="entry name" value="Periplasmic binding protein-like II"/>
    <property type="match status" value="1"/>
</dbReference>
<keyword evidence="5" id="KW-0804">Transcription</keyword>
<accession>A0A7Y4H587</accession>
<dbReference type="PROSITE" id="PS50931">
    <property type="entry name" value="HTH_LYSR"/>
    <property type="match status" value="1"/>
</dbReference>
<evidence type="ECO:0000256" key="1">
    <source>
        <dbReference type="ARBA" id="ARBA00003502"/>
    </source>
</evidence>
<dbReference type="InterPro" id="IPR036390">
    <property type="entry name" value="WH_DNA-bd_sf"/>
</dbReference>
<name>A0A7Y4H587_9BRAD</name>
<dbReference type="Gene3D" id="1.10.10.10">
    <property type="entry name" value="Winged helix-like DNA-binding domain superfamily/Winged helix DNA-binding domain"/>
    <property type="match status" value="1"/>
</dbReference>
<comment type="similarity">
    <text evidence="2">Belongs to the LysR transcriptional regulatory family.</text>
</comment>
<comment type="caution">
    <text evidence="7">The sequence shown here is derived from an EMBL/GenBank/DDBJ whole genome shotgun (WGS) entry which is preliminary data.</text>
</comment>
<dbReference type="Gene3D" id="3.40.190.10">
    <property type="entry name" value="Periplasmic binding protein-like II"/>
    <property type="match status" value="2"/>
</dbReference>
<evidence type="ECO:0000256" key="4">
    <source>
        <dbReference type="ARBA" id="ARBA00023125"/>
    </source>
</evidence>
<sequence length="307" mass="33354">MRALPPFDGLIAFDAALRHRSMTLAAGELGLTQSAISHRLKKLESFVGARLLDRTGGGLLPTAAGVTLAEGLGRILDEMAELRARSRASVRPQTLKIGLGSALANYWLARRLTAFASAYPDIAIELCIIESDVQARALDLDVQIRWIPKAGARATSTQRLLFDEMVFPVAIPSLLPRGRPLREPHVLGTLPILHKGLVGRNDGAEWSWPVWFERLGVMAPVRGGLRFDNLGTALAAALQGSGVVLARSLLVHDALAEKQLCRVVASNWDMTSSKTHVIRWPAALANDRRVALFVDWVVKEAATTSLQ</sequence>
<comment type="function">
    <text evidence="1">NodD regulates the expression of the nodABCFE genes which encode other nodulation proteins. NodD is also a negative regulator of its own expression. Binds flavonoids as inducers.</text>
</comment>
<evidence type="ECO:0000313" key="8">
    <source>
        <dbReference type="Proteomes" id="UP000528734"/>
    </source>
</evidence>
<dbReference type="GO" id="GO:0006351">
    <property type="term" value="P:DNA-templated transcription"/>
    <property type="evidence" value="ECO:0007669"/>
    <property type="project" value="TreeGrafter"/>
</dbReference>
<dbReference type="InterPro" id="IPR058163">
    <property type="entry name" value="LysR-type_TF_proteobact-type"/>
</dbReference>
<proteinExistence type="inferred from homology"/>
<feature type="domain" description="HTH lysR-type" evidence="6">
    <location>
        <begin position="5"/>
        <end position="62"/>
    </location>
</feature>
<protein>
    <submittedName>
        <fullName evidence="7">LysR family transcriptional regulator</fullName>
    </submittedName>
</protein>
<evidence type="ECO:0000259" key="6">
    <source>
        <dbReference type="PROSITE" id="PS50931"/>
    </source>
</evidence>
<dbReference type="InterPro" id="IPR005119">
    <property type="entry name" value="LysR_subst-bd"/>
</dbReference>
<keyword evidence="8" id="KW-1185">Reference proteome</keyword>
<dbReference type="InterPro" id="IPR000847">
    <property type="entry name" value="LysR_HTH_N"/>
</dbReference>
<evidence type="ECO:0000256" key="5">
    <source>
        <dbReference type="ARBA" id="ARBA00023163"/>
    </source>
</evidence>
<evidence type="ECO:0000256" key="3">
    <source>
        <dbReference type="ARBA" id="ARBA00023015"/>
    </source>
</evidence>
<organism evidence="7 8">
    <name type="scientific">Bradyrhizobium archetypum</name>
    <dbReference type="NCBI Taxonomy" id="2721160"/>
    <lineage>
        <taxon>Bacteria</taxon>
        <taxon>Pseudomonadati</taxon>
        <taxon>Pseudomonadota</taxon>
        <taxon>Alphaproteobacteria</taxon>
        <taxon>Hyphomicrobiales</taxon>
        <taxon>Nitrobacteraceae</taxon>
        <taxon>Bradyrhizobium</taxon>
    </lineage>
</organism>
<dbReference type="Proteomes" id="UP000528734">
    <property type="component" value="Unassembled WGS sequence"/>
</dbReference>